<reference evidence="1" key="1">
    <citation type="submission" date="2011-02" db="EMBL/GenBank/DDBJ databases">
        <title>The genome of the leaf-cutting ant Acromyrmex echinatior suggests key adaptations to social evolution and fungus farming.</title>
        <authorList>
            <person name="Nygaard S."/>
            <person name="Zhang G."/>
        </authorList>
    </citation>
    <scope>NUCLEOTIDE SEQUENCE</scope>
</reference>
<dbReference type="AlphaFoldDB" id="F4WPW2"/>
<proteinExistence type="predicted"/>
<evidence type="ECO:0000313" key="1">
    <source>
        <dbReference type="EMBL" id="EGI63791.1"/>
    </source>
</evidence>
<sequence>MVPRTRQKFLRYETGLSVPTINEWIKYCREKCIHQNVEHYKRYSNIMKYRFHVL</sequence>
<protein>
    <submittedName>
        <fullName evidence="1">Uncharacterized protein</fullName>
    </submittedName>
</protein>
<dbReference type="EMBL" id="GL888255">
    <property type="protein sequence ID" value="EGI63791.1"/>
    <property type="molecule type" value="Genomic_DNA"/>
</dbReference>
<gene>
    <name evidence="1" type="ORF">G5I_07826</name>
</gene>
<accession>F4WPW2</accession>
<dbReference type="InParanoid" id="F4WPW2"/>
<name>F4WPW2_ACREC</name>
<dbReference type="Proteomes" id="UP000007755">
    <property type="component" value="Unassembled WGS sequence"/>
</dbReference>
<organism evidence="2">
    <name type="scientific">Acromyrmex echinatior</name>
    <name type="common">Panamanian leafcutter ant</name>
    <name type="synonym">Acromyrmex octospinosus echinatior</name>
    <dbReference type="NCBI Taxonomy" id="103372"/>
    <lineage>
        <taxon>Eukaryota</taxon>
        <taxon>Metazoa</taxon>
        <taxon>Ecdysozoa</taxon>
        <taxon>Arthropoda</taxon>
        <taxon>Hexapoda</taxon>
        <taxon>Insecta</taxon>
        <taxon>Pterygota</taxon>
        <taxon>Neoptera</taxon>
        <taxon>Endopterygota</taxon>
        <taxon>Hymenoptera</taxon>
        <taxon>Apocrita</taxon>
        <taxon>Aculeata</taxon>
        <taxon>Formicoidea</taxon>
        <taxon>Formicidae</taxon>
        <taxon>Myrmicinae</taxon>
        <taxon>Acromyrmex</taxon>
    </lineage>
</organism>
<keyword evidence="2" id="KW-1185">Reference proteome</keyword>
<evidence type="ECO:0000313" key="2">
    <source>
        <dbReference type="Proteomes" id="UP000007755"/>
    </source>
</evidence>